<organism evidence="2 3">
    <name type="scientific">Camelina sativa</name>
    <name type="common">False flax</name>
    <name type="synonym">Myagrum sativum</name>
    <dbReference type="NCBI Taxonomy" id="90675"/>
    <lineage>
        <taxon>Eukaryota</taxon>
        <taxon>Viridiplantae</taxon>
        <taxon>Streptophyta</taxon>
        <taxon>Embryophyta</taxon>
        <taxon>Tracheophyta</taxon>
        <taxon>Spermatophyta</taxon>
        <taxon>Magnoliopsida</taxon>
        <taxon>eudicotyledons</taxon>
        <taxon>Gunneridae</taxon>
        <taxon>Pentapetalae</taxon>
        <taxon>rosids</taxon>
        <taxon>malvids</taxon>
        <taxon>Brassicales</taxon>
        <taxon>Brassicaceae</taxon>
        <taxon>Camelineae</taxon>
        <taxon>Camelina</taxon>
    </lineage>
</organism>
<evidence type="ECO:0000313" key="3">
    <source>
        <dbReference type="RefSeq" id="XP_010468761.1"/>
    </source>
</evidence>
<keyword evidence="2" id="KW-1185">Reference proteome</keyword>
<reference evidence="2" key="1">
    <citation type="journal article" date="2014" name="Nat. Commun.">
        <title>The emerging biofuel crop Camelina sativa retains a highly undifferentiated hexaploid genome structure.</title>
        <authorList>
            <person name="Kagale S."/>
            <person name="Koh C."/>
            <person name="Nixon J."/>
            <person name="Bollina V."/>
            <person name="Clarke W.E."/>
            <person name="Tuteja R."/>
            <person name="Spillane C."/>
            <person name="Robinson S.J."/>
            <person name="Links M.G."/>
            <person name="Clarke C."/>
            <person name="Higgins E.E."/>
            <person name="Huebert T."/>
            <person name="Sharpe A.G."/>
            <person name="Parkin I.A."/>
        </authorList>
    </citation>
    <scope>NUCLEOTIDE SEQUENCE [LARGE SCALE GENOMIC DNA]</scope>
    <source>
        <strain evidence="2">cv. DH55</strain>
    </source>
</reference>
<protein>
    <submittedName>
        <fullName evidence="3">Ethylene-responsive transcription factor ERF053-like</fullName>
    </submittedName>
</protein>
<proteinExistence type="predicted"/>
<reference evidence="3" key="2">
    <citation type="submission" date="2025-08" db="UniProtKB">
        <authorList>
            <consortium name="RefSeq"/>
        </authorList>
    </citation>
    <scope>IDENTIFICATION</scope>
    <source>
        <tissue evidence="3">Leaf</tissue>
    </source>
</reference>
<keyword evidence="1" id="KW-0732">Signal</keyword>
<evidence type="ECO:0000313" key="2">
    <source>
        <dbReference type="Proteomes" id="UP000694864"/>
    </source>
</evidence>
<dbReference type="RefSeq" id="XP_010468761.1">
    <property type="nucleotide sequence ID" value="XM_010470459.1"/>
</dbReference>
<gene>
    <name evidence="3" type="primary">LOC104748879</name>
</gene>
<feature type="signal peptide" evidence="1">
    <location>
        <begin position="1"/>
        <end position="17"/>
    </location>
</feature>
<feature type="chain" id="PRO_5046965069" evidence="1">
    <location>
        <begin position="18"/>
        <end position="193"/>
    </location>
</feature>
<dbReference type="GeneID" id="104748879"/>
<evidence type="ECO:0000256" key="1">
    <source>
        <dbReference type="SAM" id="SignalP"/>
    </source>
</evidence>
<name>A0ABM0WBQ3_CAMSA</name>
<sequence>MAKIFFLICTAASQCLACLTSWPALEIELEEEELQFSSSKNKDSSSGSVMWFGDASSLSQSSLRKTRTFDRHNPYATPQPPPTTTCSVFVSSSRVAFPFSLSPTIQNQQPFLYRSDLSRQRQQQMISFGPKLQVQPCLVQQQQLLLQYWRDILKLSPSGRMMMMKMLSQEGDLPPPIQPFSATKLYRGIRQHH</sequence>
<accession>A0ABM0WBQ3</accession>
<dbReference type="Proteomes" id="UP000694864">
    <property type="component" value="Chromosome 15"/>
</dbReference>